<evidence type="ECO:0000259" key="2">
    <source>
        <dbReference type="Pfam" id="PF13360"/>
    </source>
</evidence>
<organism evidence="3 4">
    <name type="scientific">Haloarcula rubra</name>
    <dbReference type="NCBI Taxonomy" id="2487747"/>
    <lineage>
        <taxon>Archaea</taxon>
        <taxon>Methanobacteriati</taxon>
        <taxon>Methanobacteriota</taxon>
        <taxon>Stenosarchaea group</taxon>
        <taxon>Halobacteria</taxon>
        <taxon>Halobacteriales</taxon>
        <taxon>Haloarculaceae</taxon>
        <taxon>Haloarcula</taxon>
    </lineage>
</organism>
<dbReference type="InterPro" id="IPR015943">
    <property type="entry name" value="WD40/YVTN_repeat-like_dom_sf"/>
</dbReference>
<dbReference type="Pfam" id="PF13360">
    <property type="entry name" value="PQQ_2"/>
    <property type="match status" value="2"/>
</dbReference>
<feature type="region of interest" description="Disordered" evidence="1">
    <location>
        <begin position="538"/>
        <end position="622"/>
    </location>
</feature>
<gene>
    <name evidence="3" type="ORF">EGH21_19580</name>
</gene>
<proteinExistence type="predicted"/>
<dbReference type="EMBL" id="RKLR01000011">
    <property type="protein sequence ID" value="MBX0325231.1"/>
    <property type="molecule type" value="Genomic_DNA"/>
</dbReference>
<feature type="region of interest" description="Disordered" evidence="1">
    <location>
        <begin position="922"/>
        <end position="981"/>
    </location>
</feature>
<dbReference type="InterPro" id="IPR011047">
    <property type="entry name" value="Quinoprotein_ADH-like_sf"/>
</dbReference>
<evidence type="ECO:0000256" key="1">
    <source>
        <dbReference type="SAM" id="MobiDB-lite"/>
    </source>
</evidence>
<dbReference type="InterPro" id="IPR002372">
    <property type="entry name" value="PQQ_rpt_dom"/>
</dbReference>
<sequence>MGAPEPDRSYSEVTQFSLGTDTMLAADTSAVVVATPSGRLTVINDDGRSTVSVDGPVDAVAAERYLFTLSDETVRATTTSGIELWTTPVEAATAIAPVGAGGVLACVTDDGRVVGLDTETGTKLYSAERPHTDVSELAAIVGGHGRVVVAAWSFLTAFDDTGEVLFDRNLDGAIAQVAVLETAVVVRLKDGRLVRLAMPDANQVWRQDTDARDITALRNDVIVIDDDGLRYVDEHGTVDQLSLPGGDAVTATNEGSFIVTGDGGTQTVFQQGVPAAAALNATVLTDRARADESIRVQITNTGPGRVEASPSVETDASTSLQLDDDHRSITLDSDESTEITVPVKSVDESGEATVTVAVDGTTIGDGIVETVRYSDPATVVDVEAALKRVTEDGAAVVVTVSNSADVPVNVAFEGATDTVQPGDEGEVSTTVPLENDADYSLSVTLDDQSADIPVPVSLPSDRPSLTITAGGDQSNPFLDVLLEAPFEATLTGTLVIEADERLHIERDLELPGGSRFQLVVPLTESVIASGMDVTTRLSGHDLSERTSLSVEAWDRGSETETVPSHGGTEATDAPGRSGQIGAQGHTADSKDDSPSTLTDSPNATLTPSLHVEREAPESIQRGQRFTETVIVTNVGTRTASDITIALGDQQYRIDRLEPDQRFELERDHALFDVGEAEVADGTVAHDGTSKEVPPHTLTVEPGPILARVTTNLHGQMTALSFECTNTGDQPCRIGVLGVNPHEGADATWTLDDSPELEPGGTLTIERQTDRTDLASAAPFVAGVRYVTPDTDPTSYWTLAAQGKTDNEVSGTGNGTAQTSNTALRLGAQPRSPPMVGRNSAIECTLTAGTTVTDLTVEAVGDAVTPLSTGERDIGRIAAGDAENYVVDIEPTEQGTASFTLTTSGSTQEGDVDHTYRVSGPIAEDAGEDVADEWSVTRTDSQSSDDERADEEVIDDGQDTLREQVPPTHLVTSCRAPEGSPR</sequence>
<dbReference type="Proteomes" id="UP001430377">
    <property type="component" value="Unassembled WGS sequence"/>
</dbReference>
<dbReference type="RefSeq" id="WP_220620096.1">
    <property type="nucleotide sequence ID" value="NZ_RKLR01000011.1"/>
</dbReference>
<protein>
    <submittedName>
        <fullName evidence="3">PQQ-binding-like beta-propeller repeat protein</fullName>
    </submittedName>
</protein>
<feature type="compositionally biased region" description="Polar residues" evidence="1">
    <location>
        <begin position="594"/>
        <end position="607"/>
    </location>
</feature>
<dbReference type="AlphaFoldDB" id="A0AAW4PX79"/>
<name>A0AAW4PX79_9EURY</name>
<keyword evidence="4" id="KW-1185">Reference proteome</keyword>
<accession>A0AAW4PX79</accession>
<evidence type="ECO:0000313" key="3">
    <source>
        <dbReference type="EMBL" id="MBX0325231.1"/>
    </source>
</evidence>
<feature type="region of interest" description="Disordered" evidence="1">
    <location>
        <begin position="300"/>
        <end position="319"/>
    </location>
</feature>
<reference evidence="3 4" key="1">
    <citation type="submission" date="2021-06" db="EMBL/GenBank/DDBJ databases">
        <title>Halomicroarcula sp. a new haloarchaeum isolated from saline soil.</title>
        <authorList>
            <person name="Duran-Viseras A."/>
            <person name="Sanchez-Porro C."/>
            <person name="Ventosa A."/>
        </authorList>
    </citation>
    <scope>NUCLEOTIDE SEQUENCE [LARGE SCALE GENOMIC DNA]</scope>
    <source>
        <strain evidence="3 4">F13</strain>
    </source>
</reference>
<evidence type="ECO:0000313" key="4">
    <source>
        <dbReference type="Proteomes" id="UP001430377"/>
    </source>
</evidence>
<feature type="compositionally biased region" description="Acidic residues" evidence="1">
    <location>
        <begin position="942"/>
        <end position="957"/>
    </location>
</feature>
<feature type="domain" description="Pyrrolo-quinoline quinone repeat" evidence="2">
    <location>
        <begin position="143"/>
        <end position="248"/>
    </location>
</feature>
<dbReference type="SUPFAM" id="SSF50998">
    <property type="entry name" value="Quinoprotein alcohol dehydrogenase-like"/>
    <property type="match status" value="1"/>
</dbReference>
<feature type="domain" description="Pyrrolo-quinoline quinone repeat" evidence="2">
    <location>
        <begin position="52"/>
        <end position="135"/>
    </location>
</feature>
<dbReference type="Gene3D" id="2.130.10.10">
    <property type="entry name" value="YVTN repeat-like/Quinoprotein amine dehydrogenase"/>
    <property type="match status" value="1"/>
</dbReference>
<comment type="caution">
    <text evidence="3">The sequence shown here is derived from an EMBL/GenBank/DDBJ whole genome shotgun (WGS) entry which is preliminary data.</text>
</comment>